<name>A0A977X2R5_9ACAR</name>
<feature type="binding site" description="axial binding residue" evidence="18">
    <location>
        <position position="74"/>
    </location>
    <ligand>
        <name>heme b</name>
        <dbReference type="ChEBI" id="CHEBI:60344"/>
        <label>b562</label>
    </ligand>
    <ligandPart>
        <name>Fe</name>
        <dbReference type="ChEBI" id="CHEBI:18248"/>
    </ligandPart>
</feature>
<evidence type="ECO:0000256" key="15">
    <source>
        <dbReference type="ARBA" id="ARBA00023128"/>
    </source>
</evidence>
<accession>A0A977X2R5</accession>
<dbReference type="GeneID" id="76313191"/>
<reference evidence="22" key="1">
    <citation type="submission" date="2021-10" db="EMBL/GenBank/DDBJ databases">
        <authorList>
            <person name="Fang Y."/>
            <person name="Sun E."/>
            <person name="Yang Q."/>
        </authorList>
    </citation>
    <scope>NUCLEOTIDE SEQUENCE</scope>
</reference>
<dbReference type="PANTHER" id="PTHR19271:SF16">
    <property type="entry name" value="CYTOCHROME B"/>
    <property type="match status" value="1"/>
</dbReference>
<dbReference type="GO" id="GO:0005743">
    <property type="term" value="C:mitochondrial inner membrane"/>
    <property type="evidence" value="ECO:0007669"/>
    <property type="project" value="UniProtKB-SubCell"/>
</dbReference>
<dbReference type="Pfam" id="PF00033">
    <property type="entry name" value="Cytochrome_B"/>
    <property type="match status" value="1"/>
</dbReference>
<dbReference type="SUPFAM" id="SSF81342">
    <property type="entry name" value="Transmembrane di-heme cytochromes"/>
    <property type="match status" value="1"/>
</dbReference>
<proteinExistence type="inferred from homology"/>
<feature type="transmembrane region" description="Helical" evidence="19">
    <location>
        <begin position="282"/>
        <end position="300"/>
    </location>
</feature>
<keyword evidence="11 19" id="KW-0249">Electron transport</keyword>
<evidence type="ECO:0000256" key="11">
    <source>
        <dbReference type="ARBA" id="ARBA00022982"/>
    </source>
</evidence>
<feature type="binding site" description="axial binding residue" evidence="18">
    <location>
        <position position="173"/>
    </location>
    <ligand>
        <name>heme b</name>
        <dbReference type="ChEBI" id="CHEBI:60344"/>
        <label>b562</label>
    </ligand>
    <ligandPart>
        <name>Fe</name>
        <dbReference type="ChEBI" id="CHEBI:18248"/>
    </ligandPart>
</feature>
<dbReference type="InterPro" id="IPR005797">
    <property type="entry name" value="Cyt_b/b6_N"/>
</dbReference>
<comment type="similarity">
    <text evidence="19">Belongs to the cytochrome b family.</text>
</comment>
<evidence type="ECO:0000256" key="19">
    <source>
        <dbReference type="RuleBase" id="RU362117"/>
    </source>
</evidence>
<feature type="transmembrane region" description="Helical" evidence="19">
    <location>
        <begin position="102"/>
        <end position="124"/>
    </location>
</feature>
<evidence type="ECO:0000256" key="3">
    <source>
        <dbReference type="ARBA" id="ARBA00011649"/>
    </source>
</evidence>
<keyword evidence="8 19" id="KW-0812">Transmembrane</keyword>
<dbReference type="GO" id="GO:0006122">
    <property type="term" value="P:mitochondrial electron transport, ubiquinol to cytochrome c"/>
    <property type="evidence" value="ECO:0007669"/>
    <property type="project" value="TreeGrafter"/>
</dbReference>
<keyword evidence="7 19" id="KW-0679">Respiratory chain</keyword>
<evidence type="ECO:0000256" key="6">
    <source>
        <dbReference type="ARBA" id="ARBA00022617"/>
    </source>
</evidence>
<evidence type="ECO:0000256" key="1">
    <source>
        <dbReference type="ARBA" id="ARBA00002566"/>
    </source>
</evidence>
<dbReference type="PROSITE" id="PS51003">
    <property type="entry name" value="CYTB_CTER"/>
    <property type="match status" value="1"/>
</dbReference>
<dbReference type="InterPro" id="IPR030689">
    <property type="entry name" value="Cytochrome_b"/>
</dbReference>
<keyword evidence="13 18" id="KW-0408">Iron</keyword>
<dbReference type="EMBL" id="OK637290">
    <property type="protein sequence ID" value="UXN44124.1"/>
    <property type="molecule type" value="Genomic_DNA"/>
</dbReference>
<dbReference type="InterPro" id="IPR036150">
    <property type="entry name" value="Cyt_b/b6_C_sf"/>
</dbReference>
<comment type="function">
    <text evidence="1 19">Component of the ubiquinol-cytochrome c reductase complex (complex III or cytochrome b-c1 complex) that is part of the mitochondrial respiratory chain. The b-c1 complex mediates electron transfer from ubiquinol to cytochrome c. Contributes to the generation of a proton gradient across the mitochondrial membrane that is then used for ATP synthesis.</text>
</comment>
<dbReference type="InterPro" id="IPR016174">
    <property type="entry name" value="Di-haem_cyt_TM"/>
</dbReference>
<dbReference type="GO" id="GO:0046872">
    <property type="term" value="F:metal ion binding"/>
    <property type="evidence" value="ECO:0007669"/>
    <property type="project" value="UniProtKB-UniRule"/>
</dbReference>
<evidence type="ECO:0000256" key="5">
    <source>
        <dbReference type="ARBA" id="ARBA00022448"/>
    </source>
</evidence>
<evidence type="ECO:0000259" key="20">
    <source>
        <dbReference type="PROSITE" id="PS51002"/>
    </source>
</evidence>
<keyword evidence="12 19" id="KW-1133">Transmembrane helix</keyword>
<comment type="subunit">
    <text evidence="3">The main subunits of complex b-c1 are: cytochrome b, cytochrome c1 and the Rieske protein.</text>
</comment>
<dbReference type="InterPro" id="IPR005798">
    <property type="entry name" value="Cyt_b/b6_C"/>
</dbReference>
<evidence type="ECO:0000256" key="8">
    <source>
        <dbReference type="ARBA" id="ARBA00022692"/>
    </source>
</evidence>
<feature type="transmembrane region" description="Helical" evidence="19">
    <location>
        <begin position="72"/>
        <end position="90"/>
    </location>
</feature>
<dbReference type="Pfam" id="PF00032">
    <property type="entry name" value="Cytochrom_B_C"/>
    <property type="match status" value="1"/>
</dbReference>
<keyword evidence="15 19" id="KW-0496">Mitochondrion</keyword>
<dbReference type="CTD" id="4519"/>
<keyword evidence="16 19" id="KW-0472">Membrane</keyword>
<dbReference type="Gene3D" id="1.20.810.10">
    <property type="entry name" value="Cytochrome Bc1 Complex, Chain C"/>
    <property type="match status" value="1"/>
</dbReference>
<evidence type="ECO:0000256" key="16">
    <source>
        <dbReference type="ARBA" id="ARBA00023136"/>
    </source>
</evidence>
<feature type="binding site" evidence="17">
    <location>
        <position position="192"/>
    </location>
    <ligand>
        <name>a ubiquinone</name>
        <dbReference type="ChEBI" id="CHEBI:16389"/>
    </ligand>
</feature>
<evidence type="ECO:0000256" key="12">
    <source>
        <dbReference type="ARBA" id="ARBA00022989"/>
    </source>
</evidence>
<evidence type="ECO:0000256" key="14">
    <source>
        <dbReference type="ARBA" id="ARBA00023075"/>
    </source>
</evidence>
<comment type="cofactor">
    <cofactor evidence="19">
        <name>heme b</name>
        <dbReference type="ChEBI" id="CHEBI:60344"/>
    </cofactor>
    <text evidence="19">Binds 2 heme groups non-covalently.</text>
</comment>
<evidence type="ECO:0000256" key="4">
    <source>
        <dbReference type="ARBA" id="ARBA00013531"/>
    </source>
</evidence>
<organism evidence="22">
    <name type="scientific">Spinibdella lignicola</name>
    <dbReference type="NCBI Taxonomy" id="2872682"/>
    <lineage>
        <taxon>Eukaryota</taxon>
        <taxon>Metazoa</taxon>
        <taxon>Ecdysozoa</taxon>
        <taxon>Arthropoda</taxon>
        <taxon>Chelicerata</taxon>
        <taxon>Arachnida</taxon>
        <taxon>Acari</taxon>
        <taxon>Acariformes</taxon>
        <taxon>Trombidiformes</taxon>
        <taxon>Prostigmata</taxon>
        <taxon>Eupodina</taxon>
        <taxon>Bdelloidea</taxon>
        <taxon>Bdellidae</taxon>
        <taxon>Spinibdella</taxon>
    </lineage>
</organism>
<evidence type="ECO:0000256" key="10">
    <source>
        <dbReference type="ARBA" id="ARBA00022792"/>
    </source>
</evidence>
<comment type="cofactor">
    <cofactor evidence="18">
        <name>heme</name>
        <dbReference type="ChEBI" id="CHEBI:30413"/>
    </cofactor>
    <text evidence="18">Binds 2 heme groups non-covalently.</text>
</comment>
<dbReference type="AlphaFoldDB" id="A0A977X2R5"/>
<comment type="subcellular location">
    <subcellularLocation>
        <location evidence="2">Mitochondrion inner membrane</location>
        <topology evidence="2">Multi-pass membrane protein</topology>
    </subcellularLocation>
</comment>
<evidence type="ECO:0000256" key="17">
    <source>
        <dbReference type="PIRSR" id="PIRSR038885-1"/>
    </source>
</evidence>
<geneLocation type="mitochondrion" evidence="22"/>
<feature type="transmembrane region" description="Helical" evidence="19">
    <location>
        <begin position="169"/>
        <end position="189"/>
    </location>
</feature>
<keyword evidence="6 18" id="KW-0349">Heme</keyword>
<evidence type="ECO:0000256" key="13">
    <source>
        <dbReference type="ARBA" id="ARBA00023004"/>
    </source>
</evidence>
<dbReference type="InterPro" id="IPR027387">
    <property type="entry name" value="Cytb/b6-like_sf"/>
</dbReference>
<dbReference type="RefSeq" id="YP_010516623.1">
    <property type="nucleotide sequence ID" value="NC_067576.1"/>
</dbReference>
<feature type="domain" description="Cytochrome b/b6 C-terminal region profile" evidence="21">
    <location>
        <begin position="201"/>
        <end position="356"/>
    </location>
</feature>
<gene>
    <name evidence="22" type="primary">CYTB</name>
</gene>
<dbReference type="GO" id="GO:0045275">
    <property type="term" value="C:respiratory chain complex III"/>
    <property type="evidence" value="ECO:0007669"/>
    <property type="project" value="InterPro"/>
</dbReference>
<dbReference type="CDD" id="cd00284">
    <property type="entry name" value="Cytochrome_b_N"/>
    <property type="match status" value="1"/>
</dbReference>
<evidence type="ECO:0000256" key="18">
    <source>
        <dbReference type="PIRSR" id="PIRSR038885-2"/>
    </source>
</evidence>
<dbReference type="PROSITE" id="PS51002">
    <property type="entry name" value="CYTB_NTER"/>
    <property type="match status" value="1"/>
</dbReference>
<keyword evidence="10" id="KW-0999">Mitochondrion inner membrane</keyword>
<dbReference type="PIRSF" id="PIRSF038885">
    <property type="entry name" value="COB"/>
    <property type="match status" value="1"/>
</dbReference>
<feature type="binding site" description="axial binding residue" evidence="18">
    <location>
        <position position="88"/>
    </location>
    <ligand>
        <name>heme b</name>
        <dbReference type="ChEBI" id="CHEBI:60344"/>
        <label>b566</label>
    </ligand>
    <ligandPart>
        <name>Fe</name>
        <dbReference type="ChEBI" id="CHEBI:18248"/>
    </ligandPart>
</feature>
<dbReference type="PANTHER" id="PTHR19271">
    <property type="entry name" value="CYTOCHROME B"/>
    <property type="match status" value="1"/>
</dbReference>
<dbReference type="GO" id="GO:0016491">
    <property type="term" value="F:oxidoreductase activity"/>
    <property type="evidence" value="ECO:0007669"/>
    <property type="project" value="UniProtKB-UniRule"/>
</dbReference>
<evidence type="ECO:0000256" key="9">
    <source>
        <dbReference type="ARBA" id="ARBA00022723"/>
    </source>
</evidence>
<keyword evidence="5 19" id="KW-0813">Transport</keyword>
<dbReference type="InterPro" id="IPR048259">
    <property type="entry name" value="Cytochrome_b_N_euk/bac"/>
</dbReference>
<evidence type="ECO:0000313" key="22">
    <source>
        <dbReference type="EMBL" id="UXN44124.1"/>
    </source>
</evidence>
<feature type="transmembrane region" description="Helical" evidence="19">
    <location>
        <begin position="21"/>
        <end position="42"/>
    </location>
</feature>
<feature type="binding site" description="axial binding residue" evidence="18">
    <location>
        <position position="187"/>
    </location>
    <ligand>
        <name>heme b</name>
        <dbReference type="ChEBI" id="CHEBI:60344"/>
        <label>b566</label>
    </ligand>
    <ligandPart>
        <name>Fe</name>
        <dbReference type="ChEBI" id="CHEBI:18248"/>
    </ligandPart>
</feature>
<feature type="transmembrane region" description="Helical" evidence="19">
    <location>
        <begin position="312"/>
        <end position="330"/>
    </location>
</feature>
<keyword evidence="14" id="KW-0830">Ubiquinone</keyword>
<feature type="transmembrane region" description="Helical" evidence="19">
    <location>
        <begin position="223"/>
        <end position="241"/>
    </location>
</feature>
<sequence length="356" mass="40721">MINMMNKSIIDLPTPNNISYLWNWGSMLGVILMIQIITGLILSMHYTANTELAFNSISYISRNINQGNNMRFIHMNCASMFFIMIYMHIFKGLKMNSYKIKETWLSGSSILIILMITAFVGYVLPWGQMSFWGTTVITNLLSVVPFIGKKMVMWLWGNFSVSNPTLNRFFSFHFILPFIMLFLMLIHLFTLHKSGSSNPSATNLNNDKISFHPMFSLKDMNSIMLMLILVLIIILITPNMLGDPENFNQADPLKSPPHIQPEWYFLFAYAILRSIPNKMGGVLALLCSVSILYIMPLTMNNKKNKKISLMKNLSLLLLLSSFLILTWIGANPVENPFIKTGQINSMLYFISFILMS</sequence>
<feature type="domain" description="Cytochrome b/b6 N-terminal region profile" evidence="20">
    <location>
        <begin position="1"/>
        <end position="200"/>
    </location>
</feature>
<dbReference type="GO" id="GO:0008121">
    <property type="term" value="F:quinol-cytochrome-c reductase activity"/>
    <property type="evidence" value="ECO:0007669"/>
    <property type="project" value="InterPro"/>
</dbReference>
<evidence type="ECO:0000256" key="2">
    <source>
        <dbReference type="ARBA" id="ARBA00004448"/>
    </source>
</evidence>
<protein>
    <recommendedName>
        <fullName evidence="4 19">Cytochrome b</fullName>
    </recommendedName>
</protein>
<evidence type="ECO:0000256" key="7">
    <source>
        <dbReference type="ARBA" id="ARBA00022660"/>
    </source>
</evidence>
<feature type="transmembrane region" description="Helical" evidence="19">
    <location>
        <begin position="130"/>
        <end position="148"/>
    </location>
</feature>
<evidence type="ECO:0000259" key="21">
    <source>
        <dbReference type="PROSITE" id="PS51003"/>
    </source>
</evidence>
<dbReference type="SUPFAM" id="SSF81648">
    <property type="entry name" value="a domain/subunit of cytochrome bc1 complex (Ubiquinol-cytochrome c reductase)"/>
    <property type="match status" value="1"/>
</dbReference>
<keyword evidence="9 18" id="KW-0479">Metal-binding</keyword>